<evidence type="ECO:0000256" key="1">
    <source>
        <dbReference type="ARBA" id="ARBA00004123"/>
    </source>
</evidence>
<name>W9YX55_9EURO</name>
<comment type="similarity">
    <text evidence="4">Belongs to the ELP4 family.</text>
</comment>
<evidence type="ECO:0000256" key="7">
    <source>
        <dbReference type="ARBA" id="ARBA00022694"/>
    </source>
</evidence>
<proteinExistence type="inferred from homology"/>
<comment type="subcellular location">
    <subcellularLocation>
        <location evidence="2">Cytoplasm</location>
    </subcellularLocation>
    <subcellularLocation>
        <location evidence="1">Nucleus</location>
    </subcellularLocation>
</comment>
<keyword evidence="11" id="KW-1185">Reference proteome</keyword>
<dbReference type="OrthoDB" id="289162at2759"/>
<protein>
    <recommendedName>
        <fullName evidence="5">Elongator complex protein 4</fullName>
    </recommendedName>
</protein>
<evidence type="ECO:0000256" key="6">
    <source>
        <dbReference type="ARBA" id="ARBA00022490"/>
    </source>
</evidence>
<evidence type="ECO:0000256" key="3">
    <source>
        <dbReference type="ARBA" id="ARBA00005043"/>
    </source>
</evidence>
<dbReference type="InterPro" id="IPR008728">
    <property type="entry name" value="Elongator_complex_protein_4"/>
</dbReference>
<dbReference type="GeneID" id="19157573"/>
<keyword evidence="8" id="KW-0539">Nucleus</keyword>
<dbReference type="GO" id="GO:0005737">
    <property type="term" value="C:cytoplasm"/>
    <property type="evidence" value="ECO:0007669"/>
    <property type="project" value="UniProtKB-SubCell"/>
</dbReference>
<dbReference type="EMBL" id="AMWN01000002">
    <property type="protein sequence ID" value="EXJ94280.1"/>
    <property type="molecule type" value="Genomic_DNA"/>
</dbReference>
<dbReference type="CDD" id="cd19494">
    <property type="entry name" value="Elp4"/>
    <property type="match status" value="1"/>
</dbReference>
<dbReference type="InterPro" id="IPR027417">
    <property type="entry name" value="P-loop_NTPase"/>
</dbReference>
<dbReference type="UniPathway" id="UPA00988"/>
<evidence type="ECO:0000256" key="4">
    <source>
        <dbReference type="ARBA" id="ARBA00007573"/>
    </source>
</evidence>
<evidence type="ECO:0000313" key="10">
    <source>
        <dbReference type="EMBL" id="EXJ94280.1"/>
    </source>
</evidence>
<sequence>MSFRKRNVGLTGSARADGMPQTNPRERVQLPGVRPSPLDGRPTTSTGTASLDALLAGHSGLALGSSILIEESGTTDYAGALLRFFAAEGLLQGQHVHVVGLPEHWARELPGAVGESEKKEKPVETKEKMKIAWRYESLGQFGASTNTRERRQSLPAQEAPSLASGQASPVAFCHTFDLTKRLVHPASSRMDFVQLAMNPTQSPFTPVLEHLGNSLSRSAPNTVHRIIIPSLLSPALYPPQSSQPQYILQFLHGIHSLFAAYPDRMTAIMSLPLSLYPRSSGLVRWMELLSDAVLELSPFPHSADGDAQLSRGPTATADEPPQGLLQVHRLPILHDRGSGTGTSETDWTFTLSRRKFTIKPFNLPPIEGDTEAQQASGPDHNGKKSDLEF</sequence>
<evidence type="ECO:0000313" key="11">
    <source>
        <dbReference type="Proteomes" id="UP000019484"/>
    </source>
</evidence>
<feature type="region of interest" description="Disordered" evidence="9">
    <location>
        <begin position="1"/>
        <end position="48"/>
    </location>
</feature>
<comment type="pathway">
    <text evidence="3">tRNA modification; 5-methoxycarbonylmethyl-2-thiouridine-tRNA biosynthesis.</text>
</comment>
<keyword evidence="6" id="KW-0963">Cytoplasm</keyword>
<keyword evidence="7" id="KW-0819">tRNA processing</keyword>
<organism evidence="10 11">
    <name type="scientific">Capronia coronata CBS 617.96</name>
    <dbReference type="NCBI Taxonomy" id="1182541"/>
    <lineage>
        <taxon>Eukaryota</taxon>
        <taxon>Fungi</taxon>
        <taxon>Dikarya</taxon>
        <taxon>Ascomycota</taxon>
        <taxon>Pezizomycotina</taxon>
        <taxon>Eurotiomycetes</taxon>
        <taxon>Chaetothyriomycetidae</taxon>
        <taxon>Chaetothyriales</taxon>
        <taxon>Herpotrichiellaceae</taxon>
        <taxon>Capronia</taxon>
    </lineage>
</organism>
<feature type="compositionally biased region" description="Basic and acidic residues" evidence="9">
    <location>
        <begin position="380"/>
        <end position="389"/>
    </location>
</feature>
<dbReference type="eggNOG" id="KOG3949">
    <property type="taxonomic scope" value="Eukaryota"/>
</dbReference>
<dbReference type="PANTHER" id="PTHR12896:SF1">
    <property type="entry name" value="ELONGATOR COMPLEX PROTEIN 4"/>
    <property type="match status" value="1"/>
</dbReference>
<feature type="region of interest" description="Disordered" evidence="9">
    <location>
        <begin position="362"/>
        <end position="389"/>
    </location>
</feature>
<comment type="caution">
    <text evidence="10">The sequence shown here is derived from an EMBL/GenBank/DDBJ whole genome shotgun (WGS) entry which is preliminary data.</text>
</comment>
<dbReference type="RefSeq" id="XP_007721774.1">
    <property type="nucleotide sequence ID" value="XM_007723584.1"/>
</dbReference>
<reference evidence="10 11" key="1">
    <citation type="submission" date="2013-03" db="EMBL/GenBank/DDBJ databases">
        <title>The Genome Sequence of Capronia coronata CBS 617.96.</title>
        <authorList>
            <consortium name="The Broad Institute Genomics Platform"/>
            <person name="Cuomo C."/>
            <person name="de Hoog S."/>
            <person name="Gorbushina A."/>
            <person name="Walker B."/>
            <person name="Young S.K."/>
            <person name="Zeng Q."/>
            <person name="Gargeya S."/>
            <person name="Fitzgerald M."/>
            <person name="Haas B."/>
            <person name="Abouelleil A."/>
            <person name="Allen A.W."/>
            <person name="Alvarado L."/>
            <person name="Arachchi H.M."/>
            <person name="Berlin A.M."/>
            <person name="Chapman S.B."/>
            <person name="Gainer-Dewar J."/>
            <person name="Goldberg J."/>
            <person name="Griggs A."/>
            <person name="Gujja S."/>
            <person name="Hansen M."/>
            <person name="Howarth C."/>
            <person name="Imamovic A."/>
            <person name="Ireland A."/>
            <person name="Larimer J."/>
            <person name="McCowan C."/>
            <person name="Murphy C."/>
            <person name="Pearson M."/>
            <person name="Poon T.W."/>
            <person name="Priest M."/>
            <person name="Roberts A."/>
            <person name="Saif S."/>
            <person name="Shea T."/>
            <person name="Sisk P."/>
            <person name="Sykes S."/>
            <person name="Wortman J."/>
            <person name="Nusbaum C."/>
            <person name="Birren B."/>
        </authorList>
    </citation>
    <scope>NUCLEOTIDE SEQUENCE [LARGE SCALE GENOMIC DNA]</scope>
    <source>
        <strain evidence="10 11">CBS 617.96</strain>
    </source>
</reference>
<dbReference type="Pfam" id="PF05625">
    <property type="entry name" value="PAXNEB"/>
    <property type="match status" value="1"/>
</dbReference>
<dbReference type="GO" id="GO:0002098">
    <property type="term" value="P:tRNA wobble uridine modification"/>
    <property type="evidence" value="ECO:0007669"/>
    <property type="project" value="InterPro"/>
</dbReference>
<dbReference type="AlphaFoldDB" id="W9YX55"/>
<dbReference type="Gene3D" id="3.40.50.300">
    <property type="entry name" value="P-loop containing nucleotide triphosphate hydrolases"/>
    <property type="match status" value="1"/>
</dbReference>
<dbReference type="HOGENOM" id="CLU_040685_0_0_1"/>
<evidence type="ECO:0000256" key="8">
    <source>
        <dbReference type="ARBA" id="ARBA00023242"/>
    </source>
</evidence>
<dbReference type="Proteomes" id="UP000019484">
    <property type="component" value="Unassembled WGS sequence"/>
</dbReference>
<accession>W9YX55</accession>
<evidence type="ECO:0000256" key="2">
    <source>
        <dbReference type="ARBA" id="ARBA00004496"/>
    </source>
</evidence>
<gene>
    <name evidence="10" type="ORF">A1O1_02674</name>
</gene>
<dbReference type="STRING" id="1182541.W9YX55"/>
<evidence type="ECO:0000256" key="5">
    <source>
        <dbReference type="ARBA" id="ARBA00020265"/>
    </source>
</evidence>
<evidence type="ECO:0000256" key="9">
    <source>
        <dbReference type="SAM" id="MobiDB-lite"/>
    </source>
</evidence>
<dbReference type="GO" id="GO:0033588">
    <property type="term" value="C:elongator holoenzyme complex"/>
    <property type="evidence" value="ECO:0007669"/>
    <property type="project" value="InterPro"/>
</dbReference>
<dbReference type="PANTHER" id="PTHR12896">
    <property type="entry name" value="PAX6 NEIGHBOR PROTEIN PAXNEB"/>
    <property type="match status" value="1"/>
</dbReference>
<dbReference type="GO" id="GO:0008023">
    <property type="term" value="C:transcription elongation factor complex"/>
    <property type="evidence" value="ECO:0007669"/>
    <property type="project" value="TreeGrafter"/>
</dbReference>